<keyword evidence="6 8" id="KW-1015">Disulfide bond</keyword>
<evidence type="ECO:0000259" key="9">
    <source>
        <dbReference type="Pfam" id="PF02953"/>
    </source>
</evidence>
<gene>
    <name evidence="10" type="ORF">TEQG_03178</name>
</gene>
<proteinExistence type="inferred from homology"/>
<keyword evidence="7 8" id="KW-0143">Chaperone</keyword>
<comment type="domain">
    <text evidence="8">The twin CX3C motif contains 4 conserved Cys residues that form 2 disulfide bonds in the mitochondrial intermembrane space.</text>
</comment>
<dbReference type="SUPFAM" id="SSF144122">
    <property type="entry name" value="Tim10-like"/>
    <property type="match status" value="1"/>
</dbReference>
<evidence type="ECO:0000313" key="10">
    <source>
        <dbReference type="EMBL" id="EGE04145.1"/>
    </source>
</evidence>
<comment type="subcellular location">
    <subcellularLocation>
        <location evidence="1 8">Mitochondrion inner membrane</location>
        <topology evidence="1 8">Peripheral membrane protein</topology>
        <orientation evidence="1 8">Intermembrane side</orientation>
    </subcellularLocation>
</comment>
<dbReference type="Pfam" id="PF02953">
    <property type="entry name" value="zf-Tim10_DDP"/>
    <property type="match status" value="1"/>
</dbReference>
<evidence type="ECO:0000256" key="4">
    <source>
        <dbReference type="ARBA" id="ARBA00022927"/>
    </source>
</evidence>
<dbReference type="eggNOG" id="KOG3489">
    <property type="taxonomic scope" value="Eukaryota"/>
</dbReference>
<dbReference type="HOGENOM" id="CLU_141397_1_0_1"/>
<evidence type="ECO:0000256" key="5">
    <source>
        <dbReference type="ARBA" id="ARBA00023010"/>
    </source>
</evidence>
<keyword evidence="5 8" id="KW-0811">Translocation</keyword>
<reference evidence="11" key="1">
    <citation type="journal article" date="2012" name="MBio">
        <title>Comparative genome analysis of Trichophyton rubrum and related dermatophytes reveals candidate genes involved in infection.</title>
        <authorList>
            <person name="Martinez D.A."/>
            <person name="Oliver B.G."/>
            <person name="Graeser Y."/>
            <person name="Goldberg J.M."/>
            <person name="Li W."/>
            <person name="Martinez-Rossi N.M."/>
            <person name="Monod M."/>
            <person name="Shelest E."/>
            <person name="Barton R.C."/>
            <person name="Birch E."/>
            <person name="Brakhage A.A."/>
            <person name="Chen Z."/>
            <person name="Gurr S.J."/>
            <person name="Heiman D."/>
            <person name="Heitman J."/>
            <person name="Kosti I."/>
            <person name="Rossi A."/>
            <person name="Saif S."/>
            <person name="Samalova M."/>
            <person name="Saunders C.W."/>
            <person name="Shea T."/>
            <person name="Summerbell R.C."/>
            <person name="Xu J."/>
            <person name="Young S."/>
            <person name="Zeng Q."/>
            <person name="Birren B.W."/>
            <person name="Cuomo C.A."/>
            <person name="White T.C."/>
        </authorList>
    </citation>
    <scope>NUCLEOTIDE SEQUENCE [LARGE SCALE GENOMIC DNA]</scope>
    <source>
        <strain evidence="11">ATCC MYA-4606 / CBS 127.97</strain>
    </source>
</reference>
<name>F2PQH7_TRIEC</name>
<dbReference type="VEuPathDB" id="FungiDB:TEQG_03178"/>
<dbReference type="InterPro" id="IPR035427">
    <property type="entry name" value="Tim10-like_dom_sf"/>
</dbReference>
<evidence type="ECO:0000256" key="8">
    <source>
        <dbReference type="RuleBase" id="RU367043"/>
    </source>
</evidence>
<dbReference type="GO" id="GO:0015031">
    <property type="term" value="P:protein transport"/>
    <property type="evidence" value="ECO:0007669"/>
    <property type="project" value="UniProtKB-KW"/>
</dbReference>
<dbReference type="Proteomes" id="UP000009169">
    <property type="component" value="Unassembled WGS sequence"/>
</dbReference>
<keyword evidence="3 8" id="KW-0472">Membrane</keyword>
<feature type="domain" description="Tim10-like" evidence="9">
    <location>
        <begin position="22"/>
        <end position="85"/>
    </location>
</feature>
<dbReference type="GO" id="GO:0005743">
    <property type="term" value="C:mitochondrial inner membrane"/>
    <property type="evidence" value="ECO:0007669"/>
    <property type="project" value="UniProtKB-SubCell"/>
</dbReference>
<accession>F2PQH7</accession>
<dbReference type="EMBL" id="DS995731">
    <property type="protein sequence ID" value="EGE04145.1"/>
    <property type="molecule type" value="Genomic_DNA"/>
</dbReference>
<comment type="similarity">
    <text evidence="2 8">Belongs to the small Tim family.</text>
</comment>
<keyword evidence="4 8" id="KW-0653">Protein transport</keyword>
<keyword evidence="11" id="KW-1185">Reference proteome</keyword>
<sequence>MEQQVQIDPSKLSPADKQDLQQILSNEQQKIQVHQTVHHLTNVCWTKCIQGKIGRNTLEKNELSCAQNCVNRWMDANLAVISHLESLRGSQ</sequence>
<evidence type="ECO:0000256" key="7">
    <source>
        <dbReference type="ARBA" id="ARBA00023186"/>
    </source>
</evidence>
<evidence type="ECO:0000256" key="2">
    <source>
        <dbReference type="ARBA" id="ARBA00006720"/>
    </source>
</evidence>
<dbReference type="AlphaFoldDB" id="F2PQH7"/>
<dbReference type="InterPro" id="IPR004217">
    <property type="entry name" value="Tim10-like"/>
</dbReference>
<comment type="function">
    <text evidence="8">Mitochondrial intermembrane chaperone that participates in the import and insertion of some multi-pass transmembrane proteins into the mitochondrial inner membrane. Also required for the transfer of beta-barrel precursors from the TOM complex to the sorting and assembly machinery (SAM complex) of the outer membrane. Acts as a chaperone-like protein that protects the hydrophobic precursors from aggregation and guide them through the mitochondrial intermembrane space.</text>
</comment>
<comment type="subunit">
    <text evidence="8">Heterohexamer.</text>
</comment>
<keyword evidence="8" id="KW-0496">Mitochondrion</keyword>
<evidence type="ECO:0000256" key="3">
    <source>
        <dbReference type="ARBA" id="ARBA00022792"/>
    </source>
</evidence>
<organism evidence="10 11">
    <name type="scientific">Trichophyton equinum (strain ATCC MYA-4606 / CBS 127.97)</name>
    <name type="common">Horse ringworm fungus</name>
    <dbReference type="NCBI Taxonomy" id="559882"/>
    <lineage>
        <taxon>Eukaryota</taxon>
        <taxon>Fungi</taxon>
        <taxon>Dikarya</taxon>
        <taxon>Ascomycota</taxon>
        <taxon>Pezizomycotina</taxon>
        <taxon>Eurotiomycetes</taxon>
        <taxon>Eurotiomycetidae</taxon>
        <taxon>Onygenales</taxon>
        <taxon>Arthrodermataceae</taxon>
        <taxon>Trichophyton</taxon>
    </lineage>
</organism>
<dbReference type="Gene3D" id="1.10.287.810">
    <property type="entry name" value="Mitochondrial import inner membrane translocase subunit tim13 like domains"/>
    <property type="match status" value="1"/>
</dbReference>
<keyword evidence="8" id="KW-0813">Transport</keyword>
<evidence type="ECO:0000313" key="11">
    <source>
        <dbReference type="Proteomes" id="UP000009169"/>
    </source>
</evidence>
<dbReference type="OrthoDB" id="344165at2759"/>
<protein>
    <recommendedName>
        <fullName evidence="8">Mitochondrial import inner membrane translocase subunit</fullName>
    </recommendedName>
</protein>
<evidence type="ECO:0000256" key="1">
    <source>
        <dbReference type="ARBA" id="ARBA00004137"/>
    </source>
</evidence>
<evidence type="ECO:0000256" key="6">
    <source>
        <dbReference type="ARBA" id="ARBA00023157"/>
    </source>
</evidence>
<keyword evidence="3 8" id="KW-0999">Mitochondrion inner membrane</keyword>